<protein>
    <recommendedName>
        <fullName evidence="3">Nucleotidyl transferase AbiEii/AbiGii toxin family protein</fullName>
    </recommendedName>
</protein>
<organism evidence="1 2">
    <name type="scientific">Candidatus Woesebacteria bacterium CG22_combo_CG10-13_8_21_14_all_45_10</name>
    <dbReference type="NCBI Taxonomy" id="1975060"/>
    <lineage>
        <taxon>Bacteria</taxon>
        <taxon>Candidatus Woeseibacteriota</taxon>
    </lineage>
</organism>
<name>A0A2H0BHP8_9BACT</name>
<dbReference type="EMBL" id="PCSV01000022">
    <property type="protein sequence ID" value="PIP57187.1"/>
    <property type="molecule type" value="Genomic_DNA"/>
</dbReference>
<evidence type="ECO:0000313" key="1">
    <source>
        <dbReference type="EMBL" id="PIP57187.1"/>
    </source>
</evidence>
<accession>A0A2H0BHP8</accession>
<dbReference type="Pfam" id="PF08843">
    <property type="entry name" value="AbiEii"/>
    <property type="match status" value="1"/>
</dbReference>
<dbReference type="Gene3D" id="3.10.450.620">
    <property type="entry name" value="JHP933, nucleotidyltransferase-like core domain"/>
    <property type="match status" value="1"/>
</dbReference>
<sequence length="248" mass="28014">MTKALDATRHKTNLTNILLDIYKNSSLSPTLGFKGGTAALLFYGLPRLSVDLDFDLIEPETIDSRELGKIIREMTKVLSAKFEIKDRSTKYNTLFWQVSYGAGLTRIKVEVSTRPAAFNRYNLIPFYGVTVKVLDIRDMIAHKMIAVMDRKTLANRDLFDVHYFLGLPAAGEINYDIIKDKTGKSPGEFYKSLLTFVNKVDSKSVLSGLGEILSDSQKDWVKAKLIMELKGLIQRQMDTMASEKKQCL</sequence>
<proteinExistence type="predicted"/>
<reference evidence="1 2" key="1">
    <citation type="submission" date="2017-09" db="EMBL/GenBank/DDBJ databases">
        <title>Depth-based differentiation of microbial function through sediment-hosted aquifers and enrichment of novel symbionts in the deep terrestrial subsurface.</title>
        <authorList>
            <person name="Probst A.J."/>
            <person name="Ladd B."/>
            <person name="Jarett J.K."/>
            <person name="Geller-Mcgrath D.E."/>
            <person name="Sieber C.M."/>
            <person name="Emerson J.B."/>
            <person name="Anantharaman K."/>
            <person name="Thomas B.C."/>
            <person name="Malmstrom R."/>
            <person name="Stieglmeier M."/>
            <person name="Klingl A."/>
            <person name="Woyke T."/>
            <person name="Ryan C.M."/>
            <person name="Banfield J.F."/>
        </authorList>
    </citation>
    <scope>NUCLEOTIDE SEQUENCE [LARGE SCALE GENOMIC DNA]</scope>
    <source>
        <strain evidence="1">CG22_combo_CG10-13_8_21_14_all_45_10</strain>
    </source>
</reference>
<dbReference type="InterPro" id="IPR014942">
    <property type="entry name" value="AbiEii"/>
</dbReference>
<evidence type="ECO:0000313" key="2">
    <source>
        <dbReference type="Proteomes" id="UP000230759"/>
    </source>
</evidence>
<dbReference type="AlphaFoldDB" id="A0A2H0BHP8"/>
<comment type="caution">
    <text evidence="1">The sequence shown here is derived from an EMBL/GenBank/DDBJ whole genome shotgun (WGS) entry which is preliminary data.</text>
</comment>
<dbReference type="Proteomes" id="UP000230759">
    <property type="component" value="Unassembled WGS sequence"/>
</dbReference>
<gene>
    <name evidence="1" type="ORF">COX04_00900</name>
</gene>
<evidence type="ECO:0008006" key="3">
    <source>
        <dbReference type="Google" id="ProtNLM"/>
    </source>
</evidence>